<dbReference type="SMART" id="SM00155">
    <property type="entry name" value="PLDc"/>
    <property type="match status" value="2"/>
</dbReference>
<keyword evidence="10" id="KW-1185">Reference proteome</keyword>
<dbReference type="Gene3D" id="3.30.870.10">
    <property type="entry name" value="Endonuclease Chain A"/>
    <property type="match status" value="2"/>
</dbReference>
<dbReference type="EC" id="3.1.4.4" evidence="2"/>
<dbReference type="GO" id="GO:0005886">
    <property type="term" value="C:plasma membrane"/>
    <property type="evidence" value="ECO:0007669"/>
    <property type="project" value="TreeGrafter"/>
</dbReference>
<dbReference type="STRING" id="431595.K3WNR4"/>
<evidence type="ECO:0000256" key="4">
    <source>
        <dbReference type="ARBA" id="ARBA00022801"/>
    </source>
</evidence>
<reference evidence="9" key="3">
    <citation type="submission" date="2015-02" db="UniProtKB">
        <authorList>
            <consortium name="EnsemblProtists"/>
        </authorList>
    </citation>
    <scope>IDENTIFICATION</scope>
    <source>
        <strain evidence="9">DAOM BR144</strain>
    </source>
</reference>
<comment type="catalytic activity">
    <reaction evidence="1">
        <text>a 1,2-diacyl-sn-glycero-3-phosphocholine + H2O = a 1,2-diacyl-sn-glycero-3-phosphate + choline + H(+)</text>
        <dbReference type="Rhea" id="RHEA:14445"/>
        <dbReference type="ChEBI" id="CHEBI:15354"/>
        <dbReference type="ChEBI" id="CHEBI:15377"/>
        <dbReference type="ChEBI" id="CHEBI:15378"/>
        <dbReference type="ChEBI" id="CHEBI:57643"/>
        <dbReference type="ChEBI" id="CHEBI:58608"/>
        <dbReference type="EC" id="3.1.4.4"/>
    </reaction>
</comment>
<dbReference type="VEuPathDB" id="FungiDB:PYU1_G006594"/>
<dbReference type="PROSITE" id="PS50035">
    <property type="entry name" value="PLD"/>
    <property type="match status" value="2"/>
</dbReference>
<sequence>MKVLRHSVVTGIAFMIAYVAHAAHAQPASRVQRQGVICKRLDPALTMDGKLCPCRPCHMCELNASQTSCGLVQTPGMDLSDGFDVLMEQPVTDLDLWFLTEDEITATRRGVPRDDLAVYSTGNKVSAYVAPEEFFNAAYKDIQATGPGVRIFLTSWTVDNTPLDPRNDANGEATGAKAVFTDAVARGVQFYALAHVNYWEKKGNLEVRDHINALPLSLNGGKARFLFDDRKASEGNSHHQKTLVIENEDSVVAYVGGIDLAAGRWDTLIHNQTSGWMDCHLRIAGPAAKDVSTNFLTRWNSETRPGAFMPGKLADFVNPEYWHLPAFPRPSPQQFGQHSVQIVRTYSPQYAKYECAPKGEQSLYEARIKAIRNAKNYIYIEDQYFVLVPRLLEELLNVLPGLQRLIVVVQRPGSDENYAPYKRLLHEMAAPMQKKFPNKFQLYSTKESRNIYIHTKLVLIDDVYVSIGSANWNDCSMFSDAELNANVVDRELVDSADGVLVTKLALDYRIRKFMELTGMSYEKLRAMKFIDAADQLDVAAKNPSTILDNLEPEKMNYKPVVVE</sequence>
<evidence type="ECO:0000313" key="9">
    <source>
        <dbReference type="EnsemblProtists" id="PYU1_T006606"/>
    </source>
</evidence>
<evidence type="ECO:0000256" key="1">
    <source>
        <dbReference type="ARBA" id="ARBA00000798"/>
    </source>
</evidence>
<evidence type="ECO:0000256" key="5">
    <source>
        <dbReference type="ARBA" id="ARBA00022963"/>
    </source>
</evidence>
<dbReference type="InterPro" id="IPR015679">
    <property type="entry name" value="PLipase_D_fam"/>
</dbReference>
<evidence type="ECO:0000256" key="3">
    <source>
        <dbReference type="ARBA" id="ARBA00022737"/>
    </source>
</evidence>
<accession>K3WNR4</accession>
<dbReference type="Pfam" id="PF13091">
    <property type="entry name" value="PLDc_2"/>
    <property type="match status" value="1"/>
</dbReference>
<dbReference type="InParanoid" id="K3WNR4"/>
<dbReference type="SUPFAM" id="SSF56024">
    <property type="entry name" value="Phospholipase D/nuclease"/>
    <property type="match status" value="2"/>
</dbReference>
<dbReference type="AlphaFoldDB" id="K3WNR4"/>
<evidence type="ECO:0000256" key="6">
    <source>
        <dbReference type="ARBA" id="ARBA00023098"/>
    </source>
</evidence>
<organism evidence="9 10">
    <name type="scientific">Globisporangium ultimum (strain ATCC 200006 / CBS 805.95 / DAOM BR144)</name>
    <name type="common">Pythium ultimum</name>
    <dbReference type="NCBI Taxonomy" id="431595"/>
    <lineage>
        <taxon>Eukaryota</taxon>
        <taxon>Sar</taxon>
        <taxon>Stramenopiles</taxon>
        <taxon>Oomycota</taxon>
        <taxon>Peronosporomycetes</taxon>
        <taxon>Pythiales</taxon>
        <taxon>Pythiaceae</taxon>
        <taxon>Globisporangium</taxon>
    </lineage>
</organism>
<feature type="domain" description="PLD phosphodiesterase" evidence="8">
    <location>
        <begin position="449"/>
        <end position="476"/>
    </location>
</feature>
<evidence type="ECO:0000256" key="2">
    <source>
        <dbReference type="ARBA" id="ARBA00012027"/>
    </source>
</evidence>
<keyword evidence="7" id="KW-0732">Signal</keyword>
<keyword evidence="3" id="KW-0677">Repeat</keyword>
<protein>
    <recommendedName>
        <fullName evidence="2">phospholipase D</fullName>
        <ecNumber evidence="2">3.1.4.4</ecNumber>
    </recommendedName>
</protein>
<dbReference type="InterPro" id="IPR001736">
    <property type="entry name" value="PLipase_D/transphosphatidylase"/>
</dbReference>
<dbReference type="eggNOG" id="KOG1329">
    <property type="taxonomic scope" value="Eukaryota"/>
</dbReference>
<dbReference type="EnsemblProtists" id="PYU1_T006606">
    <property type="protein sequence ID" value="PYU1_T006606"/>
    <property type="gene ID" value="PYU1_G006594"/>
</dbReference>
<keyword evidence="4" id="KW-0378">Hydrolase</keyword>
<dbReference type="PANTHER" id="PTHR18896:SF76">
    <property type="entry name" value="PHOSPHOLIPASE"/>
    <property type="match status" value="1"/>
</dbReference>
<evidence type="ECO:0000259" key="8">
    <source>
        <dbReference type="PROSITE" id="PS50035"/>
    </source>
</evidence>
<keyword evidence="6" id="KW-0443">Lipid metabolism</keyword>
<feature type="domain" description="PLD phosphodiesterase" evidence="8">
    <location>
        <begin position="234"/>
        <end position="264"/>
    </location>
</feature>
<reference evidence="10" key="2">
    <citation type="submission" date="2010-04" db="EMBL/GenBank/DDBJ databases">
        <authorList>
            <person name="Buell R."/>
            <person name="Hamilton J."/>
            <person name="Hostetler J."/>
        </authorList>
    </citation>
    <scope>NUCLEOTIDE SEQUENCE [LARGE SCALE GENOMIC DNA]</scope>
    <source>
        <strain evidence="10">DAOM:BR144</strain>
    </source>
</reference>
<feature type="signal peptide" evidence="7">
    <location>
        <begin position="1"/>
        <end position="25"/>
    </location>
</feature>
<evidence type="ECO:0000313" key="10">
    <source>
        <dbReference type="Proteomes" id="UP000019132"/>
    </source>
</evidence>
<dbReference type="CDD" id="cd09105">
    <property type="entry name" value="PLDc_vPLD1_2_like_2"/>
    <property type="match status" value="1"/>
</dbReference>
<dbReference type="GO" id="GO:0009395">
    <property type="term" value="P:phospholipid catabolic process"/>
    <property type="evidence" value="ECO:0007669"/>
    <property type="project" value="TreeGrafter"/>
</dbReference>
<dbReference type="OMA" id="YAGWDTC"/>
<keyword evidence="5" id="KW-0442">Lipid degradation</keyword>
<dbReference type="HOGENOM" id="CLU_023720_1_0_1"/>
<dbReference type="Proteomes" id="UP000019132">
    <property type="component" value="Unassembled WGS sequence"/>
</dbReference>
<feature type="chain" id="PRO_5003867956" description="phospholipase D" evidence="7">
    <location>
        <begin position="26"/>
        <end position="563"/>
    </location>
</feature>
<evidence type="ECO:0000256" key="7">
    <source>
        <dbReference type="SAM" id="SignalP"/>
    </source>
</evidence>
<reference evidence="10" key="1">
    <citation type="journal article" date="2010" name="Genome Biol.">
        <title>Genome sequence of the necrotrophic plant pathogen Pythium ultimum reveals original pathogenicity mechanisms and effector repertoire.</title>
        <authorList>
            <person name="Levesque C.A."/>
            <person name="Brouwer H."/>
            <person name="Cano L."/>
            <person name="Hamilton J.P."/>
            <person name="Holt C."/>
            <person name="Huitema E."/>
            <person name="Raffaele S."/>
            <person name="Robideau G.P."/>
            <person name="Thines M."/>
            <person name="Win J."/>
            <person name="Zerillo M.M."/>
            <person name="Beakes G.W."/>
            <person name="Boore J.L."/>
            <person name="Busam D."/>
            <person name="Dumas B."/>
            <person name="Ferriera S."/>
            <person name="Fuerstenberg S.I."/>
            <person name="Gachon C.M."/>
            <person name="Gaulin E."/>
            <person name="Govers F."/>
            <person name="Grenville-Briggs L."/>
            <person name="Horner N."/>
            <person name="Hostetler J."/>
            <person name="Jiang R.H."/>
            <person name="Johnson J."/>
            <person name="Krajaejun T."/>
            <person name="Lin H."/>
            <person name="Meijer H.J."/>
            <person name="Moore B."/>
            <person name="Morris P."/>
            <person name="Phuntmart V."/>
            <person name="Puiu D."/>
            <person name="Shetty J."/>
            <person name="Stajich J.E."/>
            <person name="Tripathy S."/>
            <person name="Wawra S."/>
            <person name="van West P."/>
            <person name="Whitty B.R."/>
            <person name="Coutinho P.M."/>
            <person name="Henrissat B."/>
            <person name="Martin F."/>
            <person name="Thomas P.D."/>
            <person name="Tyler B.M."/>
            <person name="De Vries R.P."/>
            <person name="Kamoun S."/>
            <person name="Yandell M."/>
            <person name="Tisserat N."/>
            <person name="Buell C.R."/>
        </authorList>
    </citation>
    <scope>NUCLEOTIDE SEQUENCE</scope>
    <source>
        <strain evidence="10">DAOM:BR144</strain>
    </source>
</reference>
<dbReference type="EMBL" id="GL376635">
    <property type="status" value="NOT_ANNOTATED_CDS"/>
    <property type="molecule type" value="Genomic_DNA"/>
</dbReference>
<dbReference type="PANTHER" id="PTHR18896">
    <property type="entry name" value="PHOSPHOLIPASE D"/>
    <property type="match status" value="1"/>
</dbReference>
<proteinExistence type="predicted"/>
<dbReference type="InterPro" id="IPR025202">
    <property type="entry name" value="PLD-like_dom"/>
</dbReference>
<dbReference type="GO" id="GO:0004630">
    <property type="term" value="F:phospholipase D activity"/>
    <property type="evidence" value="ECO:0007669"/>
    <property type="project" value="UniProtKB-EC"/>
</dbReference>
<name>K3WNR4_GLOUD</name>